<dbReference type="Proteomes" id="UP000289485">
    <property type="component" value="Unassembled WGS sequence"/>
</dbReference>
<gene>
    <name evidence="1" type="ORF">DF216_09305</name>
</gene>
<accession>A0A4Q2FJ72</accession>
<protein>
    <submittedName>
        <fullName evidence="1">Uncharacterized protein</fullName>
    </submittedName>
</protein>
<dbReference type="EMBL" id="QEWJ01000013">
    <property type="protein sequence ID" value="RXX20027.1"/>
    <property type="molecule type" value="Genomic_DNA"/>
</dbReference>
<dbReference type="RefSeq" id="WP_129326664.1">
    <property type="nucleotide sequence ID" value="NZ_QEWJ01000013.1"/>
</dbReference>
<evidence type="ECO:0000313" key="1">
    <source>
        <dbReference type="EMBL" id="RXX20027.1"/>
    </source>
</evidence>
<reference evidence="1 2" key="1">
    <citation type="submission" date="2018-05" db="EMBL/GenBank/DDBJ databases">
        <title>Streptococcus from otitis media.</title>
        <authorList>
            <person name="Wayes A.M."/>
            <person name="Jakubovics N.S."/>
        </authorList>
    </citation>
    <scope>NUCLEOTIDE SEQUENCE [LARGE SCALE GENOMIC DNA]</scope>
    <source>
        <strain evidence="1 2">NU43</strain>
    </source>
</reference>
<evidence type="ECO:0000313" key="2">
    <source>
        <dbReference type="Proteomes" id="UP000289485"/>
    </source>
</evidence>
<dbReference type="AlphaFoldDB" id="A0A4Q2FJ72"/>
<sequence length="389" mass="46343">MIKGDSWEIISSKIKESAKYISDLRKSDEELFFYYDESNNIRKYILKSTGFNNDNVNFSLAGVFSTEEKDISKEELYDLLGFTNNANFKEFKFKHFIKKNSHTFFEMIDTDKFTNLFKFIKDKNLYIHVSILNVFYYGIVDIVDEIIHDTITPMKLNKVYVGELKEFVYSKMFLEYNRFSEMFYDFHYPNIKEADSIQFLENIKEYFETVSIGVSKRELNKEWLGCIKKKMDCMKSSTDKLVLLAHNQDDILIENFSELYSHKIFVYDKSIHLFDEETVIEEHWCQTGMSKSTIKDRYNFESSEKNIMLQISDVIAGIFAKLFDYMACKSIYNLKSTVTEMDKNSRQYKNLKLLMELINRTELFESYLLNFTVPTSLHKKFIELYNCFY</sequence>
<proteinExistence type="predicted"/>
<dbReference type="Pfam" id="PF12686">
    <property type="entry name" value="DUF3800"/>
    <property type="match status" value="1"/>
</dbReference>
<dbReference type="InterPro" id="IPR024524">
    <property type="entry name" value="DUF3800"/>
</dbReference>
<organism evidence="1 2">
    <name type="scientific">Streptococcus oralis</name>
    <dbReference type="NCBI Taxonomy" id="1303"/>
    <lineage>
        <taxon>Bacteria</taxon>
        <taxon>Bacillati</taxon>
        <taxon>Bacillota</taxon>
        <taxon>Bacilli</taxon>
        <taxon>Lactobacillales</taxon>
        <taxon>Streptococcaceae</taxon>
        <taxon>Streptococcus</taxon>
    </lineage>
</organism>
<comment type="caution">
    <text evidence="1">The sequence shown here is derived from an EMBL/GenBank/DDBJ whole genome shotgun (WGS) entry which is preliminary data.</text>
</comment>
<name>A0A4Q2FJ72_STROR</name>